<evidence type="ECO:0000313" key="9">
    <source>
        <dbReference type="EMBL" id="KAG1367999.1"/>
    </source>
</evidence>
<dbReference type="Gene3D" id="1.25.40.10">
    <property type="entry name" value="Tetratricopeptide repeat domain"/>
    <property type="match status" value="2"/>
</dbReference>
<dbReference type="PANTHER" id="PTHR17204:SF26">
    <property type="entry name" value="PRE-MRNA-PROCESSING FACTOR 39-2"/>
    <property type="match status" value="1"/>
</dbReference>
<evidence type="ECO:0000256" key="3">
    <source>
        <dbReference type="ARBA" id="ARBA00022737"/>
    </source>
</evidence>
<comment type="subcellular location">
    <subcellularLocation>
        <location evidence="1">Nucleus</location>
    </subcellularLocation>
</comment>
<dbReference type="FunFam" id="1.25.40.10:FF:000064">
    <property type="entry name" value="Putative pre-mrna-processing factor 39"/>
    <property type="match status" value="1"/>
</dbReference>
<keyword evidence="10" id="KW-1185">Reference proteome</keyword>
<protein>
    <submittedName>
        <fullName evidence="9">Putative Pre-mRNA-processing factor 39</fullName>
    </submittedName>
</protein>
<dbReference type="OrthoDB" id="10265668at2759"/>
<dbReference type="GO" id="GO:0000395">
    <property type="term" value="P:mRNA 5'-splice site recognition"/>
    <property type="evidence" value="ECO:0007669"/>
    <property type="project" value="TreeGrafter"/>
</dbReference>
<proteinExistence type="inferred from homology"/>
<dbReference type="GO" id="GO:0071004">
    <property type="term" value="C:U2-type prespliceosome"/>
    <property type="evidence" value="ECO:0007669"/>
    <property type="project" value="TreeGrafter"/>
</dbReference>
<keyword evidence="3" id="KW-0677">Repeat</keyword>
<feature type="region of interest" description="Disordered" evidence="8">
    <location>
        <begin position="1"/>
        <end position="34"/>
    </location>
</feature>
<reference evidence="9" key="2">
    <citation type="submission" date="2019-07" db="EMBL/GenBank/DDBJ databases">
        <authorList>
            <person name="Yang Y."/>
            <person name="Bocs S."/>
            <person name="Baudouin L."/>
        </authorList>
    </citation>
    <scope>NUCLEOTIDE SEQUENCE</scope>
    <source>
        <tissue evidence="9">Spear leaf of Hainan Tall coconut</tissue>
    </source>
</reference>
<feature type="coiled-coil region" evidence="7">
    <location>
        <begin position="1112"/>
        <end position="1139"/>
    </location>
</feature>
<name>A0A8K0IW71_COCNU</name>
<reference evidence="9" key="1">
    <citation type="journal article" date="2017" name="Gigascience">
        <title>The genome draft of coconut (Cocos nucifera).</title>
        <authorList>
            <person name="Xiao Y."/>
            <person name="Xu P."/>
            <person name="Fan H."/>
            <person name="Baudouin L."/>
            <person name="Xia W."/>
            <person name="Bocs S."/>
            <person name="Xu J."/>
            <person name="Li Q."/>
            <person name="Guo A."/>
            <person name="Zhou L."/>
            <person name="Li J."/>
            <person name="Wu Y."/>
            <person name="Ma Z."/>
            <person name="Armero A."/>
            <person name="Issali A.E."/>
            <person name="Liu N."/>
            <person name="Peng M."/>
            <person name="Yang Y."/>
        </authorList>
    </citation>
    <scope>NUCLEOTIDE SEQUENCE</scope>
    <source>
        <tissue evidence="9">Spear leaf of Hainan Tall coconut</tissue>
    </source>
</reference>
<organism evidence="9 10">
    <name type="scientific">Cocos nucifera</name>
    <name type="common">Coconut palm</name>
    <dbReference type="NCBI Taxonomy" id="13894"/>
    <lineage>
        <taxon>Eukaryota</taxon>
        <taxon>Viridiplantae</taxon>
        <taxon>Streptophyta</taxon>
        <taxon>Embryophyta</taxon>
        <taxon>Tracheophyta</taxon>
        <taxon>Spermatophyta</taxon>
        <taxon>Magnoliopsida</taxon>
        <taxon>Liliopsida</taxon>
        <taxon>Arecaceae</taxon>
        <taxon>Arecoideae</taxon>
        <taxon>Cocoseae</taxon>
        <taxon>Attaleinae</taxon>
        <taxon>Cocos</taxon>
    </lineage>
</organism>
<dbReference type="Pfam" id="PF23240">
    <property type="entry name" value="HAT_PRP39_N"/>
    <property type="match status" value="1"/>
</dbReference>
<dbReference type="InterPro" id="IPR003107">
    <property type="entry name" value="HAT"/>
</dbReference>
<keyword evidence="4" id="KW-0508">mRNA splicing</keyword>
<feature type="region of interest" description="Disordered" evidence="8">
    <location>
        <begin position="668"/>
        <end position="725"/>
    </location>
</feature>
<evidence type="ECO:0000256" key="1">
    <source>
        <dbReference type="ARBA" id="ARBA00004123"/>
    </source>
</evidence>
<dbReference type="FunFam" id="1.25.40.10:FF:000159">
    <property type="entry name" value="Tetratricopeptide repeat (TPR)-like superfamily protein"/>
    <property type="match status" value="1"/>
</dbReference>
<comment type="caution">
    <text evidence="9">The sequence shown here is derived from an EMBL/GenBank/DDBJ whole genome shotgun (WGS) entry which is preliminary data.</text>
</comment>
<evidence type="ECO:0000256" key="8">
    <source>
        <dbReference type="SAM" id="MobiDB-lite"/>
    </source>
</evidence>
<feature type="compositionally biased region" description="Polar residues" evidence="8">
    <location>
        <begin position="709"/>
        <end position="725"/>
    </location>
</feature>
<dbReference type="Proteomes" id="UP000797356">
    <property type="component" value="Chromosome 14"/>
</dbReference>
<comment type="similarity">
    <text evidence="6">Belongs to the PRP39 family.</text>
</comment>
<feature type="compositionally biased region" description="Basic and acidic residues" evidence="8">
    <location>
        <begin position="691"/>
        <end position="702"/>
    </location>
</feature>
<evidence type="ECO:0000256" key="7">
    <source>
        <dbReference type="SAM" id="Coils"/>
    </source>
</evidence>
<sequence>MLDTMVEDKVTQENDERPENGAPEPQESNPVDSVKEKVQTLLENTPTDFGAWTLLLSEIEKTSPNDIQRICLVYDAFLSEFPLCYGYWKKYASHKARLCTLYEVEELYERALRVATYSVDLWVSYCSFAMLSYEDPADIRRLYERGLSFVGKDYLCHLLWDKYIEFEYSQKQWSRLAHIYINTLRYPIKKLHSYYESFKKLVATWEEEIECQKDAEMSSEVASNYGTENVKDCGYAEISNVIRALLGQQDGLPRPNAVKKYLNIGELFYQRSNQLDRKISYFEAGIRRPYFHVKPIDDHQLENWHQYLDFVEMQGDLDWTVKLYEKCLIPCANYSEFWIRYVEFVDAKGGREIAKYALDRALTVFLKRVPAFHLYCAMFKEQIGDVFGSRALFHQSIMDSDHEFIENINREANMEKRTGNIDAACMIYEKAIEMAKKRHVLQILPVLYTNFAQFTILACGSIDAAREVFIKGIQQMPSKSIIEGLIRFITVHGGAGQIPKLDSIVANAIAPESDVSKALSSQDREDISKLFLEFVDLHGTIHDIRMAWSRHRKLFPHIMRPSFNYTVPEKNTLDKSKEGRNQMLVSPSHHVCGDNHHGGSDMHLVDGPQLKDSAGFLCEGVTIDKLQPEEDKNCTSEREEQVELAEDKKQSIPEGTELHVEVNGLVHECPDGAENPGVLSEPSDIGNRVKVLPDHESSDDLRPPALDNLSINSPDTDTLQSNPITSNENCVHQELTSVLDGNGEQNEHIPQESTAVSDGNKEEDGGNADEVSAIHEPDLQDLKLNTSSRACLQNDDSSLHPASDLDPSELELNSPLQIQARSQTNSHQDSPASGAFPQNSSTAGKWSQMYYGRHASEDSSTSSRGYVQVSQSQQWQVRAQLQYPPASNSQMLITHGYPSQPQALSNAADPQANQTQGQYHMAAAQAYPTGNLAWPGQNIQQQGFVYMQPQLSTHTTSQPQPEVCQQSVQANEQYRYSQSYQGFAPHIWQYYQQHLYYLQQQQQQIQNHLQQQQQIEQQQQLQQKHYQQQQLQHPENQQVLLQVQQQSNNQQESQQHLSPEQNQNLELQQQQQASQSQQQNLQMHPTQQQQLLYIQQQQHLYLQQQQQLYLQQQLLQQQLFQQQQQQQQYQQQAQQLITQQQQQPQELLQQQQQQQQLQQPQLLEQQQPDILQQQQQQQDLLQQQQQQLPHLLQQQQQQPHLLQLQQQQELLQQQQQLQLYQLQLQQQQISASELEALNITYYLQTVPMQYGNNQQRQDLVQEAETSQGEGANLQTAEHSGSSYPSTPQKDATKQ</sequence>
<keyword evidence="7" id="KW-0175">Coiled coil</keyword>
<evidence type="ECO:0000256" key="2">
    <source>
        <dbReference type="ARBA" id="ARBA00022664"/>
    </source>
</evidence>
<dbReference type="PANTHER" id="PTHR17204">
    <property type="entry name" value="PRE-MRNA PROCESSING PROTEIN PRP39-RELATED"/>
    <property type="match status" value="1"/>
</dbReference>
<accession>A0A8K0IW71</accession>
<dbReference type="GO" id="GO:0000243">
    <property type="term" value="C:commitment complex"/>
    <property type="evidence" value="ECO:0007669"/>
    <property type="project" value="TreeGrafter"/>
</dbReference>
<feature type="region of interest" description="Disordered" evidence="8">
    <location>
        <begin position="629"/>
        <end position="650"/>
    </location>
</feature>
<feature type="region of interest" description="Disordered" evidence="8">
    <location>
        <begin position="1256"/>
        <end position="1294"/>
    </location>
</feature>
<evidence type="ECO:0000256" key="4">
    <source>
        <dbReference type="ARBA" id="ARBA00023187"/>
    </source>
</evidence>
<dbReference type="SMART" id="SM00386">
    <property type="entry name" value="HAT"/>
    <property type="match status" value="7"/>
</dbReference>
<feature type="region of interest" description="Disordered" evidence="8">
    <location>
        <begin position="741"/>
        <end position="780"/>
    </location>
</feature>
<dbReference type="GO" id="GO:0005685">
    <property type="term" value="C:U1 snRNP"/>
    <property type="evidence" value="ECO:0007669"/>
    <property type="project" value="TreeGrafter"/>
</dbReference>
<dbReference type="InterPro" id="IPR059164">
    <property type="entry name" value="HAT_PRP39_C"/>
</dbReference>
<evidence type="ECO:0000256" key="6">
    <source>
        <dbReference type="ARBA" id="ARBA00038019"/>
    </source>
</evidence>
<dbReference type="EMBL" id="CM017885">
    <property type="protein sequence ID" value="KAG1367999.1"/>
    <property type="molecule type" value="Genomic_DNA"/>
</dbReference>
<keyword evidence="2" id="KW-0507">mRNA processing</keyword>
<dbReference type="GO" id="GO:0030627">
    <property type="term" value="F:pre-mRNA 5'-splice site binding"/>
    <property type="evidence" value="ECO:0007669"/>
    <property type="project" value="TreeGrafter"/>
</dbReference>
<feature type="region of interest" description="Disordered" evidence="8">
    <location>
        <begin position="820"/>
        <end position="843"/>
    </location>
</feature>
<feature type="compositionally biased region" description="Basic and acidic residues" evidence="8">
    <location>
        <begin position="1"/>
        <end position="19"/>
    </location>
</feature>
<dbReference type="InterPro" id="IPR011990">
    <property type="entry name" value="TPR-like_helical_dom_sf"/>
</dbReference>
<dbReference type="SUPFAM" id="SSF48452">
    <property type="entry name" value="TPR-like"/>
    <property type="match status" value="1"/>
</dbReference>
<evidence type="ECO:0000256" key="5">
    <source>
        <dbReference type="ARBA" id="ARBA00023242"/>
    </source>
</evidence>
<keyword evidence="5" id="KW-0539">Nucleus</keyword>
<dbReference type="Pfam" id="PF23241">
    <property type="entry name" value="HAT_PRP39_C"/>
    <property type="match status" value="1"/>
</dbReference>
<gene>
    <name evidence="9" type="ORF">COCNU_14G004670</name>
</gene>
<evidence type="ECO:0000313" key="10">
    <source>
        <dbReference type="Proteomes" id="UP000797356"/>
    </source>
</evidence>